<dbReference type="AlphaFoldDB" id="E4XBT3"/>
<dbReference type="OrthoDB" id="10289402at2759"/>
<reference evidence="1" key="1">
    <citation type="journal article" date="2010" name="Science">
        <title>Plasticity of animal genome architecture unmasked by rapid evolution of a pelagic tunicate.</title>
        <authorList>
            <person name="Denoeud F."/>
            <person name="Henriet S."/>
            <person name="Mungpakdee S."/>
            <person name="Aury J.M."/>
            <person name="Da Silva C."/>
            <person name="Brinkmann H."/>
            <person name="Mikhaleva J."/>
            <person name="Olsen L.C."/>
            <person name="Jubin C."/>
            <person name="Canestro C."/>
            <person name="Bouquet J.M."/>
            <person name="Danks G."/>
            <person name="Poulain J."/>
            <person name="Campsteijn C."/>
            <person name="Adamski M."/>
            <person name="Cross I."/>
            <person name="Yadetie F."/>
            <person name="Muffato M."/>
            <person name="Louis A."/>
            <person name="Butcher S."/>
            <person name="Tsagkogeorga G."/>
            <person name="Konrad A."/>
            <person name="Singh S."/>
            <person name="Jensen M.F."/>
            <person name="Cong E.H."/>
            <person name="Eikeseth-Otteraa H."/>
            <person name="Noel B."/>
            <person name="Anthouard V."/>
            <person name="Porcel B.M."/>
            <person name="Kachouri-Lafond R."/>
            <person name="Nishino A."/>
            <person name="Ugolini M."/>
            <person name="Chourrout P."/>
            <person name="Nishida H."/>
            <person name="Aasland R."/>
            <person name="Huzurbazar S."/>
            <person name="Westhof E."/>
            <person name="Delsuc F."/>
            <person name="Lehrach H."/>
            <person name="Reinhardt R."/>
            <person name="Weissenbach J."/>
            <person name="Roy S.W."/>
            <person name="Artiguenave F."/>
            <person name="Postlethwait J.H."/>
            <person name="Manak J.R."/>
            <person name="Thompson E.M."/>
            <person name="Jaillon O."/>
            <person name="Du Pasquier L."/>
            <person name="Boudinot P."/>
            <person name="Liberles D.A."/>
            <person name="Volff J.N."/>
            <person name="Philippe H."/>
            <person name="Lenhard B."/>
            <person name="Roest Crollius H."/>
            <person name="Wincker P."/>
            <person name="Chourrout D."/>
        </authorList>
    </citation>
    <scope>NUCLEOTIDE SEQUENCE [LARGE SCALE GENOMIC DNA]</scope>
</reference>
<gene>
    <name evidence="1" type="ORF">GSOID_T00006589001</name>
</gene>
<dbReference type="InParanoid" id="E4XBT3"/>
<proteinExistence type="predicted"/>
<dbReference type="Proteomes" id="UP000001307">
    <property type="component" value="Unassembled WGS sequence"/>
</dbReference>
<protein>
    <recommendedName>
        <fullName evidence="3">28S ribosomal protein S15, mitochondrial</fullName>
    </recommendedName>
</protein>
<name>E4XBT3_OIKDI</name>
<dbReference type="InterPro" id="IPR009068">
    <property type="entry name" value="uS15_NS1_RNA-bd_sf"/>
</dbReference>
<evidence type="ECO:0008006" key="3">
    <source>
        <dbReference type="Google" id="ProtNLM"/>
    </source>
</evidence>
<accession>E4XBT3</accession>
<organism evidence="1">
    <name type="scientific">Oikopleura dioica</name>
    <name type="common">Tunicate</name>
    <dbReference type="NCBI Taxonomy" id="34765"/>
    <lineage>
        <taxon>Eukaryota</taxon>
        <taxon>Metazoa</taxon>
        <taxon>Chordata</taxon>
        <taxon>Tunicata</taxon>
        <taxon>Appendicularia</taxon>
        <taxon>Copelata</taxon>
        <taxon>Oikopleuridae</taxon>
        <taxon>Oikopleura</taxon>
    </lineage>
</organism>
<dbReference type="SUPFAM" id="SSF47060">
    <property type="entry name" value="S15/NS1 RNA-binding domain"/>
    <property type="match status" value="1"/>
</dbReference>
<sequence>MLGSLSKRQLMSSISRTKRFQPWQYVYQGQIQHEDRERYAEDPNVRNTTPEHEKLIREGDADSLFLARLGQKRASKNSLWPKFDEEEGVWRYNAVPVLPNWKPLPGRITDNQERWAHESETICPWYREMLEKWLQENTFLTKDEKFQAKSVKKLCSVGYQKNTKKTLLKIMAMPLMQHEGDLFNDGVRIAALTIDIRFHQDELYYRRHMPSRGIFRHTVLLYKQRQYVLDRLRNQNFKLYCKTLNHLNIEHHSKPVYNMVYHKAITERVIDMKLRVMNHIEQEFMREHYLRERLADLQLKGEEIFKRDQVCFEETNSLMDRLLAVKEKINDLIPMIEQEYAKVEMLLDEGSSNRDEFLENYFQLKKSVMAMNESLQHPDINATPLDAILKDKEKSLLPQEIKVLIEESFQRATQILENCLDTAEYISTKV</sequence>
<dbReference type="Gene3D" id="1.10.287.10">
    <property type="entry name" value="S15/NS1, RNA-binding"/>
    <property type="match status" value="1"/>
</dbReference>
<evidence type="ECO:0000313" key="2">
    <source>
        <dbReference type="Proteomes" id="UP000001307"/>
    </source>
</evidence>
<keyword evidence="2" id="KW-1185">Reference proteome</keyword>
<dbReference type="EMBL" id="FN653034">
    <property type="protein sequence ID" value="CBY09058.1"/>
    <property type="molecule type" value="Genomic_DNA"/>
</dbReference>
<evidence type="ECO:0000313" key="1">
    <source>
        <dbReference type="EMBL" id="CBY09058.1"/>
    </source>
</evidence>